<feature type="compositionally biased region" description="Basic and acidic residues" evidence="1">
    <location>
        <begin position="41"/>
        <end position="53"/>
    </location>
</feature>
<comment type="caution">
    <text evidence="2">The sequence shown here is derived from an EMBL/GenBank/DDBJ whole genome shotgun (WGS) entry which is preliminary data.</text>
</comment>
<gene>
    <name evidence="2" type="ORF">FHT02_001397</name>
</gene>
<evidence type="ECO:0000313" key="2">
    <source>
        <dbReference type="EMBL" id="MBB5710169.1"/>
    </source>
</evidence>
<dbReference type="EMBL" id="JACIJF010000003">
    <property type="protein sequence ID" value="MBB5710169.1"/>
    <property type="molecule type" value="Genomic_DNA"/>
</dbReference>
<evidence type="ECO:0000256" key="1">
    <source>
        <dbReference type="SAM" id="MobiDB-lite"/>
    </source>
</evidence>
<reference evidence="2 3" key="1">
    <citation type="submission" date="2020-08" db="EMBL/GenBank/DDBJ databases">
        <title>Genomic Encyclopedia of Type Strains, Phase IV (KMG-IV): sequencing the most valuable type-strain genomes for metagenomic binning, comparative biology and taxonomic classification.</title>
        <authorList>
            <person name="Goeker M."/>
        </authorList>
    </citation>
    <scope>NUCLEOTIDE SEQUENCE [LARGE SCALE GENOMIC DNA]</scope>
    <source>
        <strain evidence="2 3">DSM 26736</strain>
    </source>
</reference>
<dbReference type="Proteomes" id="UP000527143">
    <property type="component" value="Unassembled WGS sequence"/>
</dbReference>
<sequence>MAAVAGGAFLLGRYLRRVEDEEEVIPAAFAQPAGVKGGFDQTRDAGPEHMRDHDDDDVWDEVDEGVDESFPASDPPSHNRFD</sequence>
<dbReference type="AlphaFoldDB" id="A0A840YDU9"/>
<feature type="region of interest" description="Disordered" evidence="1">
    <location>
        <begin position="32"/>
        <end position="82"/>
    </location>
</feature>
<name>A0A840YDU9_9SPHN</name>
<dbReference type="RefSeq" id="WP_184085857.1">
    <property type="nucleotide sequence ID" value="NZ_JACIJF010000003.1"/>
</dbReference>
<accession>A0A840YDU9</accession>
<feature type="compositionally biased region" description="Acidic residues" evidence="1">
    <location>
        <begin position="54"/>
        <end position="67"/>
    </location>
</feature>
<evidence type="ECO:0000313" key="3">
    <source>
        <dbReference type="Proteomes" id="UP000527143"/>
    </source>
</evidence>
<organism evidence="2 3">
    <name type="scientific">Sphingomonas xinjiangensis</name>
    <dbReference type="NCBI Taxonomy" id="643568"/>
    <lineage>
        <taxon>Bacteria</taxon>
        <taxon>Pseudomonadati</taxon>
        <taxon>Pseudomonadota</taxon>
        <taxon>Alphaproteobacteria</taxon>
        <taxon>Sphingomonadales</taxon>
        <taxon>Sphingomonadaceae</taxon>
        <taxon>Sphingomonas</taxon>
    </lineage>
</organism>
<keyword evidence="3" id="KW-1185">Reference proteome</keyword>
<protein>
    <submittedName>
        <fullName evidence="2">Uncharacterized protein</fullName>
    </submittedName>
</protein>
<proteinExistence type="predicted"/>